<evidence type="ECO:0000256" key="1">
    <source>
        <dbReference type="ARBA" id="ARBA00000799"/>
    </source>
</evidence>
<evidence type="ECO:0000256" key="5">
    <source>
        <dbReference type="ARBA" id="ARBA00041564"/>
    </source>
</evidence>
<dbReference type="GO" id="GO:0008909">
    <property type="term" value="F:isochorismate synthase activity"/>
    <property type="evidence" value="ECO:0007669"/>
    <property type="project" value="UniProtKB-EC"/>
</dbReference>
<dbReference type="Proteomes" id="UP000254807">
    <property type="component" value="Unassembled WGS sequence"/>
</dbReference>
<evidence type="ECO:0000256" key="2">
    <source>
        <dbReference type="ARBA" id="ARBA00005297"/>
    </source>
</evidence>
<feature type="domain" description="Chorismate-utilising enzyme C-terminal" evidence="6">
    <location>
        <begin position="188"/>
        <end position="441"/>
    </location>
</feature>
<dbReference type="RefSeq" id="WP_060813561.1">
    <property type="nucleotide sequence ID" value="NZ_JBHULA010000024.1"/>
</dbReference>
<reference evidence="7 8" key="1">
    <citation type="submission" date="2018-06" db="EMBL/GenBank/DDBJ databases">
        <authorList>
            <consortium name="Pathogen Informatics"/>
            <person name="Doyle S."/>
        </authorList>
    </citation>
    <scope>NUCLEOTIDE SEQUENCE [LARGE SCALE GENOMIC DNA]</scope>
    <source>
        <strain evidence="7 8">NCTC12360</strain>
    </source>
</reference>
<evidence type="ECO:0000313" key="7">
    <source>
        <dbReference type="EMBL" id="STD83274.1"/>
    </source>
</evidence>
<proteinExistence type="inferred from homology"/>
<dbReference type="Gene3D" id="3.60.120.10">
    <property type="entry name" value="Anthranilate synthase"/>
    <property type="match status" value="1"/>
</dbReference>
<keyword evidence="8" id="KW-1185">Reference proteome</keyword>
<dbReference type="InterPro" id="IPR015890">
    <property type="entry name" value="Chorismate_C"/>
</dbReference>
<dbReference type="Pfam" id="PF00425">
    <property type="entry name" value="Chorismate_bind"/>
    <property type="match status" value="1"/>
</dbReference>
<dbReference type="GO" id="GO:0009697">
    <property type="term" value="P:salicylic acid biosynthetic process"/>
    <property type="evidence" value="ECO:0007669"/>
    <property type="project" value="TreeGrafter"/>
</dbReference>
<gene>
    <name evidence="7" type="primary">dhbC</name>
    <name evidence="7" type="ORF">NCTC12360_01738</name>
</gene>
<evidence type="ECO:0000256" key="3">
    <source>
        <dbReference type="ARBA" id="ARBA00012824"/>
    </source>
</evidence>
<evidence type="ECO:0000256" key="4">
    <source>
        <dbReference type="ARBA" id="ARBA00023235"/>
    </source>
</evidence>
<comment type="catalytic activity">
    <reaction evidence="1">
        <text>chorismate = isochorismate</text>
        <dbReference type="Rhea" id="RHEA:18985"/>
        <dbReference type="ChEBI" id="CHEBI:29748"/>
        <dbReference type="ChEBI" id="CHEBI:29780"/>
        <dbReference type="EC" id="5.4.4.2"/>
    </reaction>
</comment>
<comment type="similarity">
    <text evidence="2">Belongs to the isochorismate synthase family.</text>
</comment>
<dbReference type="NCBIfam" id="TIGR00543">
    <property type="entry name" value="isochor_syn"/>
    <property type="match status" value="1"/>
</dbReference>
<dbReference type="EC" id="5.4.4.2" evidence="3"/>
<evidence type="ECO:0000313" key="8">
    <source>
        <dbReference type="Proteomes" id="UP000254807"/>
    </source>
</evidence>
<evidence type="ECO:0000259" key="6">
    <source>
        <dbReference type="Pfam" id="PF00425"/>
    </source>
</evidence>
<name>A0A376H297_ENTGA</name>
<dbReference type="AlphaFoldDB" id="A0A376H297"/>
<keyword evidence="4 7" id="KW-0413">Isomerase</keyword>
<dbReference type="InterPro" id="IPR005801">
    <property type="entry name" value="ADC_synthase"/>
</dbReference>
<dbReference type="EMBL" id="UFYW01000001">
    <property type="protein sequence ID" value="STD83274.1"/>
    <property type="molecule type" value="Genomic_DNA"/>
</dbReference>
<dbReference type="InterPro" id="IPR004561">
    <property type="entry name" value="IsoChor_synthase"/>
</dbReference>
<dbReference type="PANTHER" id="PTHR42839:SF1">
    <property type="entry name" value="ISOCHORISMATE SYNTHASE MENF"/>
    <property type="match status" value="1"/>
</dbReference>
<dbReference type="OrthoDB" id="9803598at2"/>
<organism evidence="7 8">
    <name type="scientific">Enterococcus gallinarum</name>
    <dbReference type="NCBI Taxonomy" id="1353"/>
    <lineage>
        <taxon>Bacteria</taxon>
        <taxon>Bacillati</taxon>
        <taxon>Bacillota</taxon>
        <taxon>Bacilli</taxon>
        <taxon>Lactobacillales</taxon>
        <taxon>Enterococcaceae</taxon>
        <taxon>Enterococcus</taxon>
    </lineage>
</organism>
<dbReference type="PANTHER" id="PTHR42839">
    <property type="entry name" value="ISOCHORISMATE SYNTHASE ENTC"/>
    <property type="match status" value="1"/>
</dbReference>
<accession>A0A376H297</accession>
<dbReference type="SUPFAM" id="SSF56322">
    <property type="entry name" value="ADC synthase"/>
    <property type="match status" value="1"/>
</dbReference>
<protein>
    <recommendedName>
        <fullName evidence="3">isochorismate synthase</fullName>
        <ecNumber evidence="3">5.4.4.2</ecNumber>
    </recommendedName>
    <alternativeName>
        <fullName evidence="5">Isochorismate mutase</fullName>
    </alternativeName>
</protein>
<sequence length="458" mass="50599">MNSKSKNEYQHALAAGKKVFSHYYPLAPCDFVQLYAAASQFIGERYFWRSSDQATCFLGIGSVKRYANPSLTDFERQRRNLKKQHFQPNTDQMSATLLGAFAFDEQNQGAAEWGTIGNGLFVLPKILFRKINDVYGVVLTVEAKDTNDVETLFAQFADLQQLVEQWGKQTQQPVGACLLQQTELDVPQWVKAVDETVAAIRSAKTPLEKVVLARRMKITTKQEIDSFAVLARLAEQQTNTYLFAFEDEVSFIGATPERLLKATASHFETVSIAGSAPRGSTPAEDQQIADALLTDPKNTHEHQVVVNRLEQALSSLLAEGFHSEARSIIKNRDIQHLFVPLSGKRKPAVSFLEAVAKLHPTPALGGEPKADALAWIRSHEPARRGLYGGPIGWLGIQEDIGEFAVAIRSGVFHGTEGILYAGCGIVADSVAEEERQETALKFQPMLRGVIENESASHD</sequence>